<sequence length="155" mass="17068">MEFENIKELVSLIDDSSLTEFEYVQDGTALRLSKNTTPSFSKEAVIETKVETTATEQVAPKQETVVVNTESTVVAAKEGKVITSPIVGVVYLQANPESDAYVSEGDQVSEGQVVCLVEAMKIMNEIKSEYTGKVVEILVENESIVEYNQPLFRIV</sequence>
<feature type="domain" description="Lipoyl-binding" evidence="4">
    <location>
        <begin position="79"/>
        <end position="155"/>
    </location>
</feature>
<dbReference type="Pfam" id="PF00364">
    <property type="entry name" value="Biotin_lipoyl"/>
    <property type="match status" value="1"/>
</dbReference>
<protein>
    <recommendedName>
        <fullName evidence="1 3">Biotin carboxyl carrier protein of acetyl-CoA carboxylase</fullName>
    </recommendedName>
</protein>
<dbReference type="GO" id="GO:0003989">
    <property type="term" value="F:acetyl-CoA carboxylase activity"/>
    <property type="evidence" value="ECO:0007669"/>
    <property type="project" value="InterPro"/>
</dbReference>
<dbReference type="EMBL" id="CP049740">
    <property type="protein sequence ID" value="QII82987.1"/>
    <property type="molecule type" value="Genomic_DNA"/>
</dbReference>
<dbReference type="InterPro" id="IPR000089">
    <property type="entry name" value="Biotin_lipoyl"/>
</dbReference>
<proteinExistence type="predicted"/>
<keyword evidence="2 3" id="KW-0092">Biotin</keyword>
<evidence type="ECO:0000256" key="1">
    <source>
        <dbReference type="ARBA" id="ARBA00017562"/>
    </source>
</evidence>
<keyword evidence="6" id="KW-1185">Reference proteome</keyword>
<organism evidence="5 6">
    <name type="scientific">Jeotgalibaca arthritidis</name>
    <dbReference type="NCBI Taxonomy" id="1868794"/>
    <lineage>
        <taxon>Bacteria</taxon>
        <taxon>Bacillati</taxon>
        <taxon>Bacillota</taxon>
        <taxon>Bacilli</taxon>
        <taxon>Lactobacillales</taxon>
        <taxon>Carnobacteriaceae</taxon>
        <taxon>Jeotgalibaca</taxon>
    </lineage>
</organism>
<comment type="pathway">
    <text evidence="3">Lipid metabolism; fatty acid biosynthesis.</text>
</comment>
<dbReference type="Gene3D" id="2.40.50.100">
    <property type="match status" value="1"/>
</dbReference>
<evidence type="ECO:0000256" key="3">
    <source>
        <dbReference type="RuleBase" id="RU364072"/>
    </source>
</evidence>
<keyword evidence="3" id="KW-0275">Fatty acid biosynthesis</keyword>
<dbReference type="InterPro" id="IPR050709">
    <property type="entry name" value="Biotin_Carboxyl_Carrier/Decarb"/>
</dbReference>
<keyword evidence="3" id="KW-0444">Lipid biosynthesis</keyword>
<gene>
    <name evidence="5" type="primary">accB</name>
    <name evidence="5" type="ORF">G7057_11370</name>
</gene>
<evidence type="ECO:0000259" key="4">
    <source>
        <dbReference type="PROSITE" id="PS50968"/>
    </source>
</evidence>
<evidence type="ECO:0000313" key="5">
    <source>
        <dbReference type="EMBL" id="QII82987.1"/>
    </source>
</evidence>
<dbReference type="InterPro" id="IPR001249">
    <property type="entry name" value="AcCoA_biotinCC"/>
</dbReference>
<dbReference type="AlphaFoldDB" id="A0A6G7KCM2"/>
<dbReference type="NCBIfam" id="TIGR00531">
    <property type="entry name" value="BCCP"/>
    <property type="match status" value="1"/>
</dbReference>
<dbReference type="SUPFAM" id="SSF51230">
    <property type="entry name" value="Single hybrid motif"/>
    <property type="match status" value="1"/>
</dbReference>
<dbReference type="UniPathway" id="UPA00094"/>
<evidence type="ECO:0000256" key="2">
    <source>
        <dbReference type="ARBA" id="ARBA00023267"/>
    </source>
</evidence>
<dbReference type="PANTHER" id="PTHR45266">
    <property type="entry name" value="OXALOACETATE DECARBOXYLASE ALPHA CHAIN"/>
    <property type="match status" value="1"/>
</dbReference>
<dbReference type="GO" id="GO:0009317">
    <property type="term" value="C:acetyl-CoA carboxylase complex"/>
    <property type="evidence" value="ECO:0007669"/>
    <property type="project" value="InterPro"/>
</dbReference>
<dbReference type="RefSeq" id="WP_166163841.1">
    <property type="nucleotide sequence ID" value="NZ_CP049740.1"/>
</dbReference>
<reference evidence="5 6" key="1">
    <citation type="journal article" date="2017" name="Int. J. Syst. Evol. Microbiol.">
        <title>Jeotgalibaca porci sp. nov. and Jeotgalibaca arthritidis sp. nov., isolated from pigs, and emended description of the genus Jeotgalibaca.</title>
        <authorList>
            <person name="Zamora L."/>
            <person name="Perez-Sancho M."/>
            <person name="Dominguez L."/>
            <person name="Fernandez-Garayzabal J.F."/>
            <person name="Vela A.I."/>
        </authorList>
    </citation>
    <scope>NUCLEOTIDE SEQUENCE [LARGE SCALE GENOMIC DNA]</scope>
    <source>
        <strain evidence="5 6">CECT 9157</strain>
    </source>
</reference>
<dbReference type="InterPro" id="IPR011053">
    <property type="entry name" value="Single_hybrid_motif"/>
</dbReference>
<dbReference type="Proteomes" id="UP000501451">
    <property type="component" value="Chromosome"/>
</dbReference>
<accession>A0A6G7KCM2</accession>
<dbReference type="PRINTS" id="PR01071">
    <property type="entry name" value="ACOABIOTINCC"/>
</dbReference>
<keyword evidence="3" id="KW-0276">Fatty acid metabolism</keyword>
<dbReference type="CDD" id="cd06850">
    <property type="entry name" value="biotinyl_domain"/>
    <property type="match status" value="1"/>
</dbReference>
<comment type="function">
    <text evidence="3">This protein is a component of the acetyl coenzyme A carboxylase complex; first, biotin carboxylase catalyzes the carboxylation of the carrier protein and then the transcarboxylase transfers the carboxyl group to form malonyl-CoA.</text>
</comment>
<dbReference type="PANTHER" id="PTHR45266:SF3">
    <property type="entry name" value="OXALOACETATE DECARBOXYLASE ALPHA CHAIN"/>
    <property type="match status" value="1"/>
</dbReference>
<evidence type="ECO:0000313" key="6">
    <source>
        <dbReference type="Proteomes" id="UP000501451"/>
    </source>
</evidence>
<keyword evidence="3" id="KW-0443">Lipid metabolism</keyword>
<dbReference type="GO" id="GO:0006633">
    <property type="term" value="P:fatty acid biosynthetic process"/>
    <property type="evidence" value="ECO:0007669"/>
    <property type="project" value="UniProtKB-UniPathway"/>
</dbReference>
<dbReference type="KEGG" id="jar:G7057_11370"/>
<name>A0A6G7KCM2_9LACT</name>
<dbReference type="PROSITE" id="PS50968">
    <property type="entry name" value="BIOTINYL_LIPOYL"/>
    <property type="match status" value="1"/>
</dbReference>